<comment type="caution">
    <text evidence="2">The sequence shown here is derived from an EMBL/GenBank/DDBJ whole genome shotgun (WGS) entry which is preliminary data.</text>
</comment>
<evidence type="ECO:0000313" key="2">
    <source>
        <dbReference type="EMBL" id="KAA1425072.1"/>
    </source>
</evidence>
<sequence>MTLPRTLPVLAVAGLLALGGCASDPVVDEDTPVSLTVTIEDGAVTPLGEARTATVGQPIILRVTSDTEDELHLHAEPEETFAVTPGTHQFEFTVDVPGSVSLESHHVGGTIATIDVSP</sequence>
<dbReference type="PROSITE" id="PS51257">
    <property type="entry name" value="PROKAR_LIPOPROTEIN"/>
    <property type="match status" value="1"/>
</dbReference>
<evidence type="ECO:0000313" key="3">
    <source>
        <dbReference type="Proteomes" id="UP000307768"/>
    </source>
</evidence>
<feature type="signal peptide" evidence="1">
    <location>
        <begin position="1"/>
        <end position="22"/>
    </location>
</feature>
<keyword evidence="1" id="KW-0732">Signal</keyword>
<dbReference type="SUPFAM" id="SSF49503">
    <property type="entry name" value="Cupredoxins"/>
    <property type="match status" value="1"/>
</dbReference>
<dbReference type="RefSeq" id="WP_149768246.1">
    <property type="nucleotide sequence ID" value="NZ_VDFQ02000001.1"/>
</dbReference>
<dbReference type="AlphaFoldDB" id="A0A5Q6S3W0"/>
<organism evidence="2 3">
    <name type="scientific">Mumia zhuanghuii</name>
    <dbReference type="NCBI Taxonomy" id="2585211"/>
    <lineage>
        <taxon>Bacteria</taxon>
        <taxon>Bacillati</taxon>
        <taxon>Actinomycetota</taxon>
        <taxon>Actinomycetes</taxon>
        <taxon>Propionibacteriales</taxon>
        <taxon>Nocardioidaceae</taxon>
        <taxon>Mumia</taxon>
    </lineage>
</organism>
<gene>
    <name evidence="2" type="ORF">FE697_004100</name>
</gene>
<dbReference type="EMBL" id="VDFQ02000001">
    <property type="protein sequence ID" value="KAA1425072.1"/>
    <property type="molecule type" value="Genomic_DNA"/>
</dbReference>
<evidence type="ECO:0008006" key="4">
    <source>
        <dbReference type="Google" id="ProtNLM"/>
    </source>
</evidence>
<proteinExistence type="predicted"/>
<protein>
    <recommendedName>
        <fullName evidence="4">EfeO-type cupredoxin-like domain-containing protein</fullName>
    </recommendedName>
</protein>
<accession>A0A5Q6S3W0</accession>
<dbReference type="InterPro" id="IPR008972">
    <property type="entry name" value="Cupredoxin"/>
</dbReference>
<dbReference type="OrthoDB" id="3748691at2"/>
<dbReference type="Proteomes" id="UP000307768">
    <property type="component" value="Unassembled WGS sequence"/>
</dbReference>
<name>A0A5Q6S3W0_9ACTN</name>
<evidence type="ECO:0000256" key="1">
    <source>
        <dbReference type="SAM" id="SignalP"/>
    </source>
</evidence>
<reference evidence="2 3" key="1">
    <citation type="submission" date="2019-09" db="EMBL/GenBank/DDBJ databases">
        <title>Mumia zhuanghuii sp. nov. isolated from the intestinal contents of plateau pika (Ochotona curzoniae) in the Qinghai-Tibet plateau of China.</title>
        <authorList>
            <person name="Tian Z."/>
        </authorList>
    </citation>
    <scope>NUCLEOTIDE SEQUENCE [LARGE SCALE GENOMIC DNA]</scope>
    <source>
        <strain evidence="3">350</strain>
    </source>
</reference>
<feature type="chain" id="PRO_5039548327" description="EfeO-type cupredoxin-like domain-containing protein" evidence="1">
    <location>
        <begin position="23"/>
        <end position="118"/>
    </location>
</feature>